<dbReference type="AlphaFoldDB" id="A0A843VDG7"/>
<evidence type="ECO:0000313" key="2">
    <source>
        <dbReference type="EMBL" id="MQL94378.1"/>
    </source>
</evidence>
<protein>
    <submittedName>
        <fullName evidence="2">Uncharacterized protein</fullName>
    </submittedName>
</protein>
<evidence type="ECO:0000256" key="1">
    <source>
        <dbReference type="SAM" id="MobiDB-lite"/>
    </source>
</evidence>
<feature type="region of interest" description="Disordered" evidence="1">
    <location>
        <begin position="132"/>
        <end position="162"/>
    </location>
</feature>
<reference evidence="2" key="1">
    <citation type="submission" date="2017-07" db="EMBL/GenBank/DDBJ databases">
        <title>Taro Niue Genome Assembly and Annotation.</title>
        <authorList>
            <person name="Atibalentja N."/>
            <person name="Keating K."/>
            <person name="Fields C.J."/>
        </authorList>
    </citation>
    <scope>NUCLEOTIDE SEQUENCE</scope>
    <source>
        <strain evidence="2">Niue_2</strain>
        <tissue evidence="2">Leaf</tissue>
    </source>
</reference>
<keyword evidence="3" id="KW-1185">Reference proteome</keyword>
<name>A0A843VDG7_COLES</name>
<accession>A0A843VDG7</accession>
<proteinExistence type="predicted"/>
<dbReference type="EMBL" id="NMUH01001665">
    <property type="protein sequence ID" value="MQL94378.1"/>
    <property type="molecule type" value="Genomic_DNA"/>
</dbReference>
<feature type="region of interest" description="Disordered" evidence="1">
    <location>
        <begin position="167"/>
        <end position="186"/>
    </location>
</feature>
<evidence type="ECO:0000313" key="3">
    <source>
        <dbReference type="Proteomes" id="UP000652761"/>
    </source>
</evidence>
<dbReference type="Proteomes" id="UP000652761">
    <property type="component" value="Unassembled WGS sequence"/>
</dbReference>
<gene>
    <name evidence="2" type="ORF">Taro_027033</name>
</gene>
<sequence length="186" mass="19469">MVAPGESVATWFLWRHTWPSRHGRDGGGRRVLVAESGGVATAFLTNVTAVLSVRTVVSSGSSLAISRRFLVLVVLVLRWCCPVRAEYMLVVLGARRRWPFRREGPNGSALLLEPFRVSGSVGGDRENRVLGVGQGSGSQGRYSGCSTVGSGVDREDAAGEDGAGVLDNLGEAGLDGGEGAVEGADE</sequence>
<comment type="caution">
    <text evidence="2">The sequence shown here is derived from an EMBL/GenBank/DDBJ whole genome shotgun (WGS) entry which is preliminary data.</text>
</comment>
<organism evidence="2 3">
    <name type="scientific">Colocasia esculenta</name>
    <name type="common">Wild taro</name>
    <name type="synonym">Arum esculentum</name>
    <dbReference type="NCBI Taxonomy" id="4460"/>
    <lineage>
        <taxon>Eukaryota</taxon>
        <taxon>Viridiplantae</taxon>
        <taxon>Streptophyta</taxon>
        <taxon>Embryophyta</taxon>
        <taxon>Tracheophyta</taxon>
        <taxon>Spermatophyta</taxon>
        <taxon>Magnoliopsida</taxon>
        <taxon>Liliopsida</taxon>
        <taxon>Araceae</taxon>
        <taxon>Aroideae</taxon>
        <taxon>Colocasieae</taxon>
        <taxon>Colocasia</taxon>
    </lineage>
</organism>